<sequence>MGNMKKVLPAMAAAVIAVPGLQVSAETDTGEFSSKDEVVYANLTATGDLIESYVVNIFEVEEAGLITDYGPYATVRNLTDTSAIQQEGGKVEFTAPEGKFYYQGNLEEPLPWDIAITYKLDGEEITPDELAGRDGHLQIVIGTEANEAVNPVFFENYLLQISLALDTELYRNIEAPAGMIANAGRDRQVTFTVMPEQEKEMIVEADVTDLEFSGISLSAVPSTLPIDAPELGGMTGDMQELTDGILKVHNGVGGLQDGIASLNDGVAELHSGSAEYRDGVTSLAASSGELLGASNEIGDALESMNNALSGEPADMDLGQLQELSGGLREIAEGLRDTATGLDTLNNNHQAAYTALDNAMTAIPDYEITEEQIQALYASGADETVIDQLTETYAAAQAAKETYAAVSEAFQAVKGTLNEVSGSLTEMADSLEEMADGLAGSLEEPGAGDPFAQLQKGISELTANYGEFHAGLSEYTGGVDQLAGSYKDLHAGIGQLESGTGELESGASRLHEGTGELQEATSDLPGQMQQEVDSMMAEYDKSDFEAESFVSAKNDNIGSVQFIIQTESIELEETEVAAEPVKVEKTFWTRLLDLFS</sequence>
<dbReference type="InterPro" id="IPR023908">
    <property type="entry name" value="xxxLxxG_rpt"/>
</dbReference>
<evidence type="ECO:0000313" key="2">
    <source>
        <dbReference type="EMBL" id="AQQ52291.1"/>
    </source>
</evidence>
<organism evidence="2 3">
    <name type="scientific">Planococcus lenghuensis</name>
    <dbReference type="NCBI Taxonomy" id="2213202"/>
    <lineage>
        <taxon>Bacteria</taxon>
        <taxon>Bacillati</taxon>
        <taxon>Bacillota</taxon>
        <taxon>Bacilli</taxon>
        <taxon>Bacillales</taxon>
        <taxon>Caryophanaceae</taxon>
        <taxon>Planococcus</taxon>
    </lineage>
</organism>
<evidence type="ECO:0008006" key="4">
    <source>
        <dbReference type="Google" id="ProtNLM"/>
    </source>
</evidence>
<dbReference type="NCBIfam" id="TIGR03057">
    <property type="entry name" value="xxxLxxG_by_4"/>
    <property type="match status" value="2"/>
</dbReference>
<keyword evidence="1" id="KW-0732">Signal</keyword>
<dbReference type="RefSeq" id="WP_077588169.1">
    <property type="nucleotide sequence ID" value="NZ_CP019640.1"/>
</dbReference>
<accession>A0A1Q2KVR9</accession>
<proteinExistence type="predicted"/>
<dbReference type="OrthoDB" id="9815841at2"/>
<gene>
    <name evidence="2" type="ORF">B0X71_03645</name>
</gene>
<protein>
    <recommendedName>
        <fullName evidence="4">YhgE/Pip domain-containing protein</fullName>
    </recommendedName>
</protein>
<feature type="chain" id="PRO_5012772155" description="YhgE/Pip domain-containing protein" evidence="1">
    <location>
        <begin position="26"/>
        <end position="595"/>
    </location>
</feature>
<evidence type="ECO:0000313" key="3">
    <source>
        <dbReference type="Proteomes" id="UP000188184"/>
    </source>
</evidence>
<keyword evidence="3" id="KW-1185">Reference proteome</keyword>
<reference evidence="2 3" key="1">
    <citation type="submission" date="2017-02" db="EMBL/GenBank/DDBJ databases">
        <title>The complete genomic sequence of a novel cold adapted crude oil-degrading bacterium Planococcus qaidamina Y42.</title>
        <authorList>
            <person name="Yang R."/>
        </authorList>
    </citation>
    <scope>NUCLEOTIDE SEQUENCE [LARGE SCALE GENOMIC DNA]</scope>
    <source>
        <strain evidence="2 3">Y42</strain>
    </source>
</reference>
<evidence type="ECO:0000256" key="1">
    <source>
        <dbReference type="SAM" id="SignalP"/>
    </source>
</evidence>
<name>A0A1Q2KVR9_9BACL</name>
<dbReference type="AlphaFoldDB" id="A0A1Q2KVR9"/>
<dbReference type="EMBL" id="CP019640">
    <property type="protein sequence ID" value="AQQ52291.1"/>
    <property type="molecule type" value="Genomic_DNA"/>
</dbReference>
<dbReference type="KEGG" id="pmar:B0X71_03645"/>
<dbReference type="SUPFAM" id="SSF58104">
    <property type="entry name" value="Methyl-accepting chemotaxis protein (MCP) signaling domain"/>
    <property type="match status" value="1"/>
</dbReference>
<feature type="signal peptide" evidence="1">
    <location>
        <begin position="1"/>
        <end position="25"/>
    </location>
</feature>
<dbReference type="Proteomes" id="UP000188184">
    <property type="component" value="Chromosome"/>
</dbReference>